<name>A0A9W8ZXV8_9AGAR</name>
<dbReference type="Proteomes" id="UP001150238">
    <property type="component" value="Unassembled WGS sequence"/>
</dbReference>
<accession>A0A9W8ZXV8</accession>
<dbReference type="EMBL" id="JANVFS010000036">
    <property type="protein sequence ID" value="KAJ4469048.1"/>
    <property type="molecule type" value="Genomic_DNA"/>
</dbReference>
<feature type="compositionally biased region" description="Low complexity" evidence="1">
    <location>
        <begin position="525"/>
        <end position="539"/>
    </location>
</feature>
<feature type="compositionally biased region" description="Polar residues" evidence="1">
    <location>
        <begin position="472"/>
        <end position="482"/>
    </location>
</feature>
<feature type="compositionally biased region" description="Pro residues" evidence="1">
    <location>
        <begin position="257"/>
        <end position="267"/>
    </location>
</feature>
<feature type="region of interest" description="Disordered" evidence="1">
    <location>
        <begin position="168"/>
        <end position="312"/>
    </location>
</feature>
<feature type="compositionally biased region" description="Low complexity" evidence="1">
    <location>
        <begin position="181"/>
        <end position="201"/>
    </location>
</feature>
<dbReference type="Gene3D" id="1.10.238.10">
    <property type="entry name" value="EF-hand"/>
    <property type="match status" value="1"/>
</dbReference>
<feature type="compositionally biased region" description="Basic and acidic residues" evidence="1">
    <location>
        <begin position="376"/>
        <end position="392"/>
    </location>
</feature>
<feature type="region of interest" description="Disordered" evidence="1">
    <location>
        <begin position="113"/>
        <end position="136"/>
    </location>
</feature>
<protein>
    <recommendedName>
        <fullName evidence="2">EH domain-containing protein</fullName>
    </recommendedName>
</protein>
<dbReference type="InterPro" id="IPR000261">
    <property type="entry name" value="EH_dom"/>
</dbReference>
<gene>
    <name evidence="3" type="ORF">C8J55DRAFT_564619</name>
</gene>
<reference evidence="3" key="2">
    <citation type="journal article" date="2023" name="Proc. Natl. Acad. Sci. U.S.A.">
        <title>A global phylogenomic analysis of the shiitake genus Lentinula.</title>
        <authorList>
            <person name="Sierra-Patev S."/>
            <person name="Min B."/>
            <person name="Naranjo-Ortiz M."/>
            <person name="Looney B."/>
            <person name="Konkel Z."/>
            <person name="Slot J.C."/>
            <person name="Sakamoto Y."/>
            <person name="Steenwyk J.L."/>
            <person name="Rokas A."/>
            <person name="Carro J."/>
            <person name="Camarero S."/>
            <person name="Ferreira P."/>
            <person name="Molpeceres G."/>
            <person name="Ruiz-Duenas F.J."/>
            <person name="Serrano A."/>
            <person name="Henrissat B."/>
            <person name="Drula E."/>
            <person name="Hughes K.W."/>
            <person name="Mata J.L."/>
            <person name="Ishikawa N.K."/>
            <person name="Vargas-Isla R."/>
            <person name="Ushijima S."/>
            <person name="Smith C.A."/>
            <person name="Donoghue J."/>
            <person name="Ahrendt S."/>
            <person name="Andreopoulos W."/>
            <person name="He G."/>
            <person name="LaButti K."/>
            <person name="Lipzen A."/>
            <person name="Ng V."/>
            <person name="Riley R."/>
            <person name="Sandor L."/>
            <person name="Barry K."/>
            <person name="Martinez A.T."/>
            <person name="Xiao Y."/>
            <person name="Gibbons J.G."/>
            <person name="Terashima K."/>
            <person name="Grigoriev I.V."/>
            <person name="Hibbett D."/>
        </authorList>
    </citation>
    <scope>NUCLEOTIDE SEQUENCE</scope>
    <source>
        <strain evidence="3">Sp2 HRB7682 ss15</strain>
    </source>
</reference>
<evidence type="ECO:0000313" key="3">
    <source>
        <dbReference type="EMBL" id="KAJ4469048.1"/>
    </source>
</evidence>
<organism evidence="3 4">
    <name type="scientific">Lentinula lateritia</name>
    <dbReference type="NCBI Taxonomy" id="40482"/>
    <lineage>
        <taxon>Eukaryota</taxon>
        <taxon>Fungi</taxon>
        <taxon>Dikarya</taxon>
        <taxon>Basidiomycota</taxon>
        <taxon>Agaricomycotina</taxon>
        <taxon>Agaricomycetes</taxon>
        <taxon>Agaricomycetidae</taxon>
        <taxon>Agaricales</taxon>
        <taxon>Marasmiineae</taxon>
        <taxon>Omphalotaceae</taxon>
        <taxon>Lentinula</taxon>
    </lineage>
</organism>
<evidence type="ECO:0000256" key="1">
    <source>
        <dbReference type="SAM" id="MobiDB-lite"/>
    </source>
</evidence>
<dbReference type="SUPFAM" id="SSF47473">
    <property type="entry name" value="EF-hand"/>
    <property type="match status" value="1"/>
</dbReference>
<evidence type="ECO:0000259" key="2">
    <source>
        <dbReference type="Pfam" id="PF12763"/>
    </source>
</evidence>
<dbReference type="AlphaFoldDB" id="A0A9W8ZXV8"/>
<feature type="compositionally biased region" description="Low complexity" evidence="1">
    <location>
        <begin position="233"/>
        <end position="256"/>
    </location>
</feature>
<proteinExistence type="predicted"/>
<dbReference type="InterPro" id="IPR011992">
    <property type="entry name" value="EF-hand-dom_pair"/>
</dbReference>
<feature type="compositionally biased region" description="Polar residues" evidence="1">
    <location>
        <begin position="213"/>
        <end position="232"/>
    </location>
</feature>
<feature type="compositionally biased region" description="Low complexity" evidence="1">
    <location>
        <begin position="280"/>
        <end position="305"/>
    </location>
</feature>
<evidence type="ECO:0000313" key="4">
    <source>
        <dbReference type="Proteomes" id="UP001150238"/>
    </source>
</evidence>
<dbReference type="Pfam" id="PF12763">
    <property type="entry name" value="EH"/>
    <property type="match status" value="1"/>
</dbReference>
<comment type="caution">
    <text evidence="3">The sequence shown here is derived from an EMBL/GenBank/DDBJ whole genome shotgun (WGS) entry which is preliminary data.</text>
</comment>
<sequence>MASDITAEPGPTSVLSRIKALESQSLADSSSNQKRSNLIIDSDGDHEEDWVSVPITATALTPTIITTSVAPPLPSRKQNHVPALSVSSFHSVSLSSESVNSLVIDSGRDFNKEEDTVSLESEPYEDVDSTTSLGSPGAVARLTADWNQLNNLPSNLQRPRSAAPIIAGKTKSAPPLPPPRSASASFSSSVSSSGPPSASTSNGRRPPPPPPSSNRASTFTTASSDRSSVLDVTSNASSTTSSSINHGYPPYQAYKSKPPPPPPPNKPTAPLKPQALKYLPSSSSSSSVTSSSSTSTTGPGPSTSSLALARPTPVPPLARKRYETVFEANLANLNIAASNGPLTSTSSKPALLSPSAALAISRKGWRGLSIDLVTSDEKDDRVPNKDKDKDNGHGAAENGQTKFNRLPGPVVRVIWEKSRLSREKLSAIWLECDLSHTGSLDRDTFVKGMWRIDAELRREELERTGRAKRTGSLKSVGSIQRQSSTASTTSSSHSLRSVPSVGSLRRKPVPAISMPMSPIPPIPSPASSVGTSGTLTTALIPPPLPARKPTMGTGLGSGTGSKVDLGDDAVDLLL</sequence>
<reference evidence="3" key="1">
    <citation type="submission" date="2022-08" db="EMBL/GenBank/DDBJ databases">
        <authorList>
            <consortium name="DOE Joint Genome Institute"/>
            <person name="Min B."/>
            <person name="Riley R."/>
            <person name="Sierra-Patev S."/>
            <person name="Naranjo-Ortiz M."/>
            <person name="Looney B."/>
            <person name="Konkel Z."/>
            <person name="Slot J.C."/>
            <person name="Sakamoto Y."/>
            <person name="Steenwyk J.L."/>
            <person name="Rokas A."/>
            <person name="Carro J."/>
            <person name="Camarero S."/>
            <person name="Ferreira P."/>
            <person name="Molpeceres G."/>
            <person name="Ruiz-Duenas F.J."/>
            <person name="Serrano A."/>
            <person name="Henrissat B."/>
            <person name="Drula E."/>
            <person name="Hughes K.W."/>
            <person name="Mata J.L."/>
            <person name="Ishikawa N.K."/>
            <person name="Vargas-Isla R."/>
            <person name="Ushijima S."/>
            <person name="Smith C.A."/>
            <person name="Ahrendt S."/>
            <person name="Andreopoulos W."/>
            <person name="He G."/>
            <person name="Labutti K."/>
            <person name="Lipzen A."/>
            <person name="Ng V."/>
            <person name="Sandor L."/>
            <person name="Barry K."/>
            <person name="Martinez A.T."/>
            <person name="Xiao Y."/>
            <person name="Gibbons J.G."/>
            <person name="Terashima K."/>
            <person name="Hibbett D.S."/>
            <person name="Grigoriev I.V."/>
        </authorList>
    </citation>
    <scope>NUCLEOTIDE SEQUENCE</scope>
    <source>
        <strain evidence="3">Sp2 HRB7682 ss15</strain>
    </source>
</reference>
<feature type="domain" description="EH" evidence="2">
    <location>
        <begin position="404"/>
        <end position="450"/>
    </location>
</feature>
<feature type="region of interest" description="Disordered" evidence="1">
    <location>
        <begin position="376"/>
        <end position="404"/>
    </location>
</feature>
<feature type="compositionally biased region" description="Low complexity" evidence="1">
    <location>
        <begin position="483"/>
        <end position="516"/>
    </location>
</feature>
<feature type="region of interest" description="Disordered" evidence="1">
    <location>
        <begin position="462"/>
        <end position="567"/>
    </location>
</feature>